<dbReference type="AlphaFoldDB" id="A0AAV0VMM9"/>
<gene>
    <name evidence="1" type="ORF">MEUPH1_LOCUS2505</name>
</gene>
<protein>
    <submittedName>
        <fullName evidence="1">Uncharacterized protein</fullName>
    </submittedName>
</protein>
<dbReference type="EMBL" id="CARXXK010000001">
    <property type="protein sequence ID" value="CAI6345501.1"/>
    <property type="molecule type" value="Genomic_DNA"/>
</dbReference>
<proteinExistence type="predicted"/>
<evidence type="ECO:0000313" key="2">
    <source>
        <dbReference type="Proteomes" id="UP001160148"/>
    </source>
</evidence>
<reference evidence="1 2" key="1">
    <citation type="submission" date="2023-01" db="EMBL/GenBank/DDBJ databases">
        <authorList>
            <person name="Whitehead M."/>
        </authorList>
    </citation>
    <scope>NUCLEOTIDE SEQUENCE [LARGE SCALE GENOMIC DNA]</scope>
</reference>
<sequence>MQEHTILTCIGMLFDYYERYWLRNVGVELLSVYKKVYRTNNNIESFHNKLKQTFQVSHPNIWAFLGNLCKINTNYLIKLNQLENGLALTRNMKSKYITNDSRIRTASRQLRQGRLSIKSFLLRCSFSVAGYEERMRFMALGQNNIEPLLMNDVITCFFIFKNNLDVNVDEPANNVEEPVVNEGVHNINADNLFDIGSDNSDIMVFVRRRRRIFSITDDESENESNRYDVENLEVPQHEPLINIFDEFRTEYNRELDLQGVEPVVDENNVDVDVDMLLDNDPGNIN</sequence>
<accession>A0AAV0VMM9</accession>
<organism evidence="1 2">
    <name type="scientific">Macrosiphum euphorbiae</name>
    <name type="common">potato aphid</name>
    <dbReference type="NCBI Taxonomy" id="13131"/>
    <lineage>
        <taxon>Eukaryota</taxon>
        <taxon>Metazoa</taxon>
        <taxon>Ecdysozoa</taxon>
        <taxon>Arthropoda</taxon>
        <taxon>Hexapoda</taxon>
        <taxon>Insecta</taxon>
        <taxon>Pterygota</taxon>
        <taxon>Neoptera</taxon>
        <taxon>Paraneoptera</taxon>
        <taxon>Hemiptera</taxon>
        <taxon>Sternorrhyncha</taxon>
        <taxon>Aphidomorpha</taxon>
        <taxon>Aphidoidea</taxon>
        <taxon>Aphididae</taxon>
        <taxon>Macrosiphini</taxon>
        <taxon>Macrosiphum</taxon>
    </lineage>
</organism>
<evidence type="ECO:0000313" key="1">
    <source>
        <dbReference type="EMBL" id="CAI6345501.1"/>
    </source>
</evidence>
<comment type="caution">
    <text evidence="1">The sequence shown here is derived from an EMBL/GenBank/DDBJ whole genome shotgun (WGS) entry which is preliminary data.</text>
</comment>
<keyword evidence="2" id="KW-1185">Reference proteome</keyword>
<name>A0AAV0VMM9_9HEMI</name>
<dbReference type="Proteomes" id="UP001160148">
    <property type="component" value="Unassembled WGS sequence"/>
</dbReference>